<evidence type="ECO:0000256" key="5">
    <source>
        <dbReference type="ARBA" id="ARBA00022989"/>
    </source>
</evidence>
<feature type="transmembrane region" description="Helical" evidence="7">
    <location>
        <begin position="217"/>
        <end position="241"/>
    </location>
</feature>
<evidence type="ECO:0000256" key="3">
    <source>
        <dbReference type="ARBA" id="ARBA00022475"/>
    </source>
</evidence>
<evidence type="ECO:0000256" key="4">
    <source>
        <dbReference type="ARBA" id="ARBA00022692"/>
    </source>
</evidence>
<reference evidence="10 12" key="2">
    <citation type="submission" date="2018-06" db="EMBL/GenBank/DDBJ databases">
        <authorList>
            <consortium name="Pathogen Informatics"/>
            <person name="Doyle S."/>
        </authorList>
    </citation>
    <scope>NUCLEOTIDE SEQUENCE [LARGE SCALE GENOMIC DNA]</scope>
    <source>
        <strain evidence="10 12">NCTC12239</strain>
    </source>
</reference>
<evidence type="ECO:0000259" key="8">
    <source>
        <dbReference type="PROSITE" id="PS50850"/>
    </source>
</evidence>
<organism evidence="10 12">
    <name type="scientific">Legionella moravica</name>
    <dbReference type="NCBI Taxonomy" id="39962"/>
    <lineage>
        <taxon>Bacteria</taxon>
        <taxon>Pseudomonadati</taxon>
        <taxon>Pseudomonadota</taxon>
        <taxon>Gammaproteobacteria</taxon>
        <taxon>Legionellales</taxon>
        <taxon>Legionellaceae</taxon>
        <taxon>Legionella</taxon>
    </lineage>
</organism>
<evidence type="ECO:0000256" key="6">
    <source>
        <dbReference type="ARBA" id="ARBA00023136"/>
    </source>
</evidence>
<dbReference type="EMBL" id="LNYN01000014">
    <property type="protein sequence ID" value="KTD35368.1"/>
    <property type="molecule type" value="Genomic_DNA"/>
</dbReference>
<feature type="transmembrane region" description="Helical" evidence="7">
    <location>
        <begin position="139"/>
        <end position="164"/>
    </location>
</feature>
<reference evidence="9 11" key="1">
    <citation type="submission" date="2015-11" db="EMBL/GenBank/DDBJ databases">
        <title>Genomic analysis of 38 Legionella species identifies large and diverse effector repertoires.</title>
        <authorList>
            <person name="Burstein D."/>
            <person name="Amaro F."/>
            <person name="Zusman T."/>
            <person name="Lifshitz Z."/>
            <person name="Cohen O."/>
            <person name="Gilbert J.A."/>
            <person name="Pupko T."/>
            <person name="Shuman H.A."/>
            <person name="Segal G."/>
        </authorList>
    </citation>
    <scope>NUCLEOTIDE SEQUENCE [LARGE SCALE GENOMIC DNA]</scope>
    <source>
        <strain evidence="9 11">ATCC 43877</strain>
    </source>
</reference>
<keyword evidence="3" id="KW-1003">Cell membrane</keyword>
<dbReference type="GO" id="GO:0005886">
    <property type="term" value="C:plasma membrane"/>
    <property type="evidence" value="ECO:0007669"/>
    <property type="project" value="UniProtKB-SubCell"/>
</dbReference>
<keyword evidence="4 7" id="KW-0812">Transmembrane</keyword>
<dbReference type="PANTHER" id="PTHR43045">
    <property type="entry name" value="SHIKIMATE TRANSPORTER"/>
    <property type="match status" value="1"/>
</dbReference>
<dbReference type="Gene3D" id="1.20.1250.20">
    <property type="entry name" value="MFS general substrate transporter like domains"/>
    <property type="match status" value="1"/>
</dbReference>
<dbReference type="Pfam" id="PF07690">
    <property type="entry name" value="MFS_1"/>
    <property type="match status" value="1"/>
</dbReference>
<keyword evidence="6 7" id="KW-0472">Membrane</keyword>
<comment type="subcellular location">
    <subcellularLocation>
        <location evidence="1">Cell membrane</location>
        <topology evidence="1">Multi-pass membrane protein</topology>
    </subcellularLocation>
</comment>
<feature type="transmembrane region" description="Helical" evidence="7">
    <location>
        <begin position="77"/>
        <end position="94"/>
    </location>
</feature>
<gene>
    <name evidence="10" type="primary">proP_3</name>
    <name evidence="9" type="synonym">tphB</name>
    <name evidence="9" type="ORF">Lmor_0815</name>
    <name evidence="10" type="ORF">NCTC12239_00892</name>
</gene>
<dbReference type="Proteomes" id="UP000054985">
    <property type="component" value="Unassembled WGS sequence"/>
</dbReference>
<feature type="transmembrane region" description="Helical" evidence="7">
    <location>
        <begin position="170"/>
        <end position="189"/>
    </location>
</feature>
<evidence type="ECO:0000313" key="9">
    <source>
        <dbReference type="EMBL" id="KTD35368.1"/>
    </source>
</evidence>
<accession>A0A378JTN1</accession>
<feature type="transmembrane region" description="Helical" evidence="7">
    <location>
        <begin position="307"/>
        <end position="332"/>
    </location>
</feature>
<evidence type="ECO:0000313" key="12">
    <source>
        <dbReference type="Proteomes" id="UP000254040"/>
    </source>
</evidence>
<evidence type="ECO:0000313" key="10">
    <source>
        <dbReference type="EMBL" id="STX61974.1"/>
    </source>
</evidence>
<feature type="domain" description="Major facilitator superfamily (MFS) profile" evidence="8">
    <location>
        <begin position="5"/>
        <end position="394"/>
    </location>
</feature>
<dbReference type="InterPro" id="IPR011701">
    <property type="entry name" value="MFS"/>
</dbReference>
<evidence type="ECO:0000256" key="2">
    <source>
        <dbReference type="ARBA" id="ARBA00022448"/>
    </source>
</evidence>
<evidence type="ECO:0000256" key="1">
    <source>
        <dbReference type="ARBA" id="ARBA00004651"/>
    </source>
</evidence>
<dbReference type="AlphaFoldDB" id="A0A378JTN1"/>
<name>A0A378JTN1_9GAMM</name>
<dbReference type="RefSeq" id="WP_028384075.1">
    <property type="nucleotide sequence ID" value="NZ_CAAAJG010000002.1"/>
</dbReference>
<feature type="transmembrane region" description="Helical" evidence="7">
    <location>
        <begin position="45"/>
        <end position="65"/>
    </location>
</feature>
<feature type="transmembrane region" description="Helical" evidence="7">
    <location>
        <begin position="373"/>
        <end position="390"/>
    </location>
</feature>
<keyword evidence="5 7" id="KW-1133">Transmembrane helix</keyword>
<evidence type="ECO:0000256" key="7">
    <source>
        <dbReference type="SAM" id="Phobius"/>
    </source>
</evidence>
<dbReference type="InterPro" id="IPR036259">
    <property type="entry name" value="MFS_trans_sf"/>
</dbReference>
<dbReference type="SUPFAM" id="SSF103473">
    <property type="entry name" value="MFS general substrate transporter"/>
    <property type="match status" value="1"/>
</dbReference>
<dbReference type="PROSITE" id="PS50850">
    <property type="entry name" value="MFS"/>
    <property type="match status" value="1"/>
</dbReference>
<protein>
    <submittedName>
        <fullName evidence="9 10">Proline/glycine betaine transporter</fullName>
    </submittedName>
</protein>
<dbReference type="STRING" id="39962.Lmor_0815"/>
<feature type="transmembrane region" description="Helical" evidence="7">
    <location>
        <begin position="344"/>
        <end position="361"/>
    </location>
</feature>
<feature type="transmembrane region" description="Helical" evidence="7">
    <location>
        <begin position="247"/>
        <end position="269"/>
    </location>
</feature>
<dbReference type="OrthoDB" id="3690818at2"/>
<keyword evidence="11" id="KW-1185">Reference proteome</keyword>
<dbReference type="PANTHER" id="PTHR43045:SF1">
    <property type="entry name" value="SHIKIMATE TRANSPORTER"/>
    <property type="match status" value="1"/>
</dbReference>
<sequence>MNRKALLVVIALVFLEWLDFSLYLYLAKSVFAKLFFPPSEYSLMLSFALFATAFLARPLGGWLFGRSADGFGRRTPLIFSAALMGMATIGIALLPGYEVIGISATWGLLLLRIAQGLALGGEINNSAMFLVEHQSNKPLIAGSFVAASGAAGMFLGGATAALVQSTPGTGLWRIIFVLVGLISLWVCGLRKKLTESPEFVADRSPISQIIREEWPGIMNITIMGAFVSVTVYICNAFWVSYATDQGLGSPVACAWAGSMAQLMSALLALPIARYTPPSKVLWLLRNSMIAAFFGAPVLFWFTAQDSVAGVMLGLVLYILANGFLCSALYYFLYLQLPAQYRCRGVSTVWAISASLGAISLPVAEQAHLHDMTWIAPVWVSFIALMSYLFLSRGRLNQQDRVPYLKR</sequence>
<dbReference type="EMBL" id="UGOG01000001">
    <property type="protein sequence ID" value="STX61974.1"/>
    <property type="molecule type" value="Genomic_DNA"/>
</dbReference>
<dbReference type="InterPro" id="IPR020846">
    <property type="entry name" value="MFS_dom"/>
</dbReference>
<feature type="transmembrane region" description="Helical" evidence="7">
    <location>
        <begin position="281"/>
        <end position="301"/>
    </location>
</feature>
<dbReference type="Proteomes" id="UP000254040">
    <property type="component" value="Unassembled WGS sequence"/>
</dbReference>
<evidence type="ECO:0000313" key="11">
    <source>
        <dbReference type="Proteomes" id="UP000054985"/>
    </source>
</evidence>
<keyword evidence="2" id="KW-0813">Transport</keyword>
<dbReference type="GO" id="GO:0022857">
    <property type="term" value="F:transmembrane transporter activity"/>
    <property type="evidence" value="ECO:0007669"/>
    <property type="project" value="InterPro"/>
</dbReference>
<proteinExistence type="predicted"/>